<keyword evidence="5 6" id="KW-0408">Iron</keyword>
<dbReference type="PROSITE" id="PS51009">
    <property type="entry name" value="CYTCII"/>
    <property type="match status" value="1"/>
</dbReference>
<dbReference type="InterPro" id="IPR010980">
    <property type="entry name" value="Cyt_c/b562"/>
</dbReference>
<dbReference type="PIRSF" id="PIRSF000027">
    <property type="entry name" value="Cytc_c_prime"/>
    <property type="match status" value="1"/>
</dbReference>
<dbReference type="STRING" id="257708.RGI145_04445"/>
<keyword evidence="3 6" id="KW-0479">Metal-binding</keyword>
<keyword evidence="2 7" id="KW-0349">Heme</keyword>
<dbReference type="Pfam" id="PF01322">
    <property type="entry name" value="Cytochrom_C_2"/>
    <property type="match status" value="1"/>
</dbReference>
<dbReference type="EMBL" id="CP015583">
    <property type="protein sequence ID" value="APT56463.1"/>
    <property type="molecule type" value="Genomic_DNA"/>
</dbReference>
<dbReference type="GO" id="GO:0005506">
    <property type="term" value="F:iron ion binding"/>
    <property type="evidence" value="ECO:0007669"/>
    <property type="project" value="InterPro"/>
</dbReference>
<comment type="PTM">
    <text evidence="7">Binds 1 heme group per subunit.</text>
</comment>
<feature type="binding site" description="covalent" evidence="7">
    <location>
        <position position="134"/>
    </location>
    <ligand>
        <name>heme c</name>
        <dbReference type="ChEBI" id="CHEBI:61717"/>
    </ligand>
</feature>
<dbReference type="AlphaFoldDB" id="A0A1L7ACI3"/>
<reference evidence="8 9" key="1">
    <citation type="submission" date="2016-05" db="EMBL/GenBank/DDBJ databases">
        <title>Complete Genome and Methylome Analysis of Psychrotrophic Bacterial Isolates from Antarctic Lake Untersee.</title>
        <authorList>
            <person name="Fomenkov A."/>
            <person name="Akimov V.N."/>
            <person name="Vasilyeva L.V."/>
            <person name="Andersen D."/>
            <person name="Vincze T."/>
            <person name="Roberts R.J."/>
        </authorList>
    </citation>
    <scope>NUCLEOTIDE SEQUENCE [LARGE SCALE GENOMIC DNA]</scope>
    <source>
        <strain evidence="8 9">U14-5</strain>
    </source>
</reference>
<dbReference type="GO" id="GO:0022900">
    <property type="term" value="P:electron transport chain"/>
    <property type="evidence" value="ECO:0007669"/>
    <property type="project" value="InterPro"/>
</dbReference>
<dbReference type="PRINTS" id="PR00608">
    <property type="entry name" value="CYTCHROMECII"/>
</dbReference>
<dbReference type="InterPro" id="IPR015984">
    <property type="entry name" value="Cyt_c_prime_subgr"/>
</dbReference>
<gene>
    <name evidence="8" type="ORF">RGI145_04445</name>
</gene>
<evidence type="ECO:0008006" key="10">
    <source>
        <dbReference type="Google" id="ProtNLM"/>
    </source>
</evidence>
<dbReference type="GO" id="GO:0042597">
    <property type="term" value="C:periplasmic space"/>
    <property type="evidence" value="ECO:0007669"/>
    <property type="project" value="InterPro"/>
</dbReference>
<proteinExistence type="predicted"/>
<dbReference type="KEGG" id="rgi:RGI145_04445"/>
<evidence type="ECO:0000256" key="2">
    <source>
        <dbReference type="ARBA" id="ARBA00022617"/>
    </source>
</evidence>
<evidence type="ECO:0000256" key="5">
    <source>
        <dbReference type="ARBA" id="ARBA00023004"/>
    </source>
</evidence>
<evidence type="ECO:0000313" key="8">
    <source>
        <dbReference type="EMBL" id="APT56463.1"/>
    </source>
</evidence>
<evidence type="ECO:0000256" key="4">
    <source>
        <dbReference type="ARBA" id="ARBA00022982"/>
    </source>
</evidence>
<dbReference type="SUPFAM" id="SSF47175">
    <property type="entry name" value="Cytochromes"/>
    <property type="match status" value="1"/>
</dbReference>
<protein>
    <recommendedName>
        <fullName evidence="10">Cytochrome c</fullName>
    </recommendedName>
</protein>
<dbReference type="GO" id="GO:0020037">
    <property type="term" value="F:heme binding"/>
    <property type="evidence" value="ECO:0007669"/>
    <property type="project" value="InterPro"/>
</dbReference>
<dbReference type="Proteomes" id="UP000185494">
    <property type="component" value="Chromosome 1"/>
</dbReference>
<feature type="binding site" description="axial binding residue" evidence="6">
    <location>
        <position position="138"/>
    </location>
    <ligand>
        <name>heme c</name>
        <dbReference type="ChEBI" id="CHEBI:61717"/>
    </ligand>
    <ligandPart>
        <name>Fe</name>
        <dbReference type="ChEBI" id="CHEBI:18248"/>
    </ligandPart>
</feature>
<name>A0A1L7ACI3_9PROT</name>
<evidence type="ECO:0000256" key="6">
    <source>
        <dbReference type="PIRSR" id="PIRSR000027-1"/>
    </source>
</evidence>
<dbReference type="eggNOG" id="COG3909">
    <property type="taxonomic scope" value="Bacteria"/>
</dbReference>
<feature type="binding site" description="covalent" evidence="7">
    <location>
        <position position="137"/>
    </location>
    <ligand>
        <name>heme c</name>
        <dbReference type="ChEBI" id="CHEBI:61717"/>
    </ligand>
</feature>
<accession>A0A1L7ACI3</accession>
<dbReference type="Gene3D" id="1.20.120.10">
    <property type="entry name" value="Cytochrome c/b562"/>
    <property type="match status" value="1"/>
</dbReference>
<evidence type="ECO:0000256" key="1">
    <source>
        <dbReference type="ARBA" id="ARBA00022448"/>
    </source>
</evidence>
<evidence type="ECO:0000313" key="9">
    <source>
        <dbReference type="Proteomes" id="UP000185494"/>
    </source>
</evidence>
<evidence type="ECO:0000256" key="3">
    <source>
        <dbReference type="ARBA" id="ARBA00022723"/>
    </source>
</evidence>
<dbReference type="GO" id="GO:0009055">
    <property type="term" value="F:electron transfer activity"/>
    <property type="evidence" value="ECO:0007669"/>
    <property type="project" value="InterPro"/>
</dbReference>
<evidence type="ECO:0000256" key="7">
    <source>
        <dbReference type="PIRSR" id="PIRSR000027-2"/>
    </source>
</evidence>
<organism evidence="8 9">
    <name type="scientific">Roseomonas gilardii</name>
    <dbReference type="NCBI Taxonomy" id="257708"/>
    <lineage>
        <taxon>Bacteria</taxon>
        <taxon>Pseudomonadati</taxon>
        <taxon>Pseudomonadota</taxon>
        <taxon>Alphaproteobacteria</taxon>
        <taxon>Acetobacterales</taxon>
        <taxon>Roseomonadaceae</taxon>
        <taxon>Roseomonas</taxon>
    </lineage>
</organism>
<sequence length="144" mass="14822">MRIAPLLLGVVLAGWGGALALAQAGGPIPERKNDMKAMQRELEAMKAALDSGDIAAIAPRAKTVHGLLEVIPTLFPPDSATGDTKALPAVWSDRAGFEAAARNALAASGKLEQAASSGDRAATVQAFREMGASCGGCHRSFRGR</sequence>
<keyword evidence="4" id="KW-0249">Electron transport</keyword>
<dbReference type="InterPro" id="IPR002321">
    <property type="entry name" value="Cyt_c_II"/>
</dbReference>
<dbReference type="RefSeq" id="WP_075797408.1">
    <property type="nucleotide sequence ID" value="NZ_CP015583.1"/>
</dbReference>
<dbReference type="InterPro" id="IPR012127">
    <property type="entry name" value="Cyt_c_prime"/>
</dbReference>
<keyword evidence="1" id="KW-0813">Transport</keyword>